<protein>
    <submittedName>
        <fullName evidence="1">Uncharacterized protein</fullName>
    </submittedName>
</protein>
<evidence type="ECO:0000313" key="1">
    <source>
        <dbReference type="EMBL" id="PIO33017.1"/>
    </source>
</evidence>
<dbReference type="AlphaFoldDB" id="A0A2G9RYQ3"/>
<sequence length="228" mass="25274">MLSHPYSAILSNHPCSATHTQQYSSIHPCSAIHTQQYSSIHPCLAIPSTPIHTQPYAAIPSHTQPYPDIPSYTQPYPAVFSYPIHTQPYPAILIHAQPSHPYSAIHIYSSTMLSHPHPWLIHPHSCSSMPHQFSSMPHPCHYSASQKVIFGAFPVSWCSRAFKVQDVVRKLDAPRMPDGAPCMFGPLYVARLCKSLTHVVSPYSGGVAECVLGCNLWNAYAVRNNLLI</sequence>
<gene>
    <name evidence="1" type="ORF">AB205_0145600</name>
</gene>
<evidence type="ECO:0000313" key="2">
    <source>
        <dbReference type="Proteomes" id="UP000228934"/>
    </source>
</evidence>
<reference evidence="2" key="1">
    <citation type="journal article" date="2017" name="Nat. Commun.">
        <title>The North American bullfrog draft genome provides insight into hormonal regulation of long noncoding RNA.</title>
        <authorList>
            <person name="Hammond S.A."/>
            <person name="Warren R.L."/>
            <person name="Vandervalk B.P."/>
            <person name="Kucuk E."/>
            <person name="Khan H."/>
            <person name="Gibb E.A."/>
            <person name="Pandoh P."/>
            <person name="Kirk H."/>
            <person name="Zhao Y."/>
            <person name="Jones M."/>
            <person name="Mungall A.J."/>
            <person name="Coope R."/>
            <person name="Pleasance S."/>
            <person name="Moore R.A."/>
            <person name="Holt R.A."/>
            <person name="Round J.M."/>
            <person name="Ohora S."/>
            <person name="Walle B.V."/>
            <person name="Veldhoen N."/>
            <person name="Helbing C.C."/>
            <person name="Birol I."/>
        </authorList>
    </citation>
    <scope>NUCLEOTIDE SEQUENCE [LARGE SCALE GENOMIC DNA]</scope>
</reference>
<accession>A0A2G9RYQ3</accession>
<dbReference type="EMBL" id="KV927889">
    <property type="protein sequence ID" value="PIO33017.1"/>
    <property type="molecule type" value="Genomic_DNA"/>
</dbReference>
<dbReference type="OrthoDB" id="9950510at2759"/>
<keyword evidence="2" id="KW-1185">Reference proteome</keyword>
<organism evidence="1 2">
    <name type="scientific">Aquarana catesbeiana</name>
    <name type="common">American bullfrog</name>
    <name type="synonym">Rana catesbeiana</name>
    <dbReference type="NCBI Taxonomy" id="8400"/>
    <lineage>
        <taxon>Eukaryota</taxon>
        <taxon>Metazoa</taxon>
        <taxon>Chordata</taxon>
        <taxon>Craniata</taxon>
        <taxon>Vertebrata</taxon>
        <taxon>Euteleostomi</taxon>
        <taxon>Amphibia</taxon>
        <taxon>Batrachia</taxon>
        <taxon>Anura</taxon>
        <taxon>Neobatrachia</taxon>
        <taxon>Ranoidea</taxon>
        <taxon>Ranidae</taxon>
        <taxon>Aquarana</taxon>
    </lineage>
</organism>
<proteinExistence type="predicted"/>
<name>A0A2G9RYQ3_AQUCT</name>
<dbReference type="Proteomes" id="UP000228934">
    <property type="component" value="Unassembled WGS sequence"/>
</dbReference>